<protein>
    <submittedName>
        <fullName evidence="2">Uncharacterized protein</fullName>
    </submittedName>
</protein>
<dbReference type="RefSeq" id="WP_074766416.1">
    <property type="nucleotide sequence ID" value="NZ_FNWO01000004.1"/>
</dbReference>
<feature type="compositionally biased region" description="Low complexity" evidence="1">
    <location>
        <begin position="51"/>
        <end position="63"/>
    </location>
</feature>
<feature type="region of interest" description="Disordered" evidence="1">
    <location>
        <begin position="51"/>
        <end position="81"/>
    </location>
</feature>
<accession>A0A1H6H8E2</accession>
<dbReference type="Proteomes" id="UP000182983">
    <property type="component" value="Unassembled WGS sequence"/>
</dbReference>
<evidence type="ECO:0000313" key="3">
    <source>
        <dbReference type="Proteomes" id="UP000182983"/>
    </source>
</evidence>
<evidence type="ECO:0000256" key="1">
    <source>
        <dbReference type="SAM" id="MobiDB-lite"/>
    </source>
</evidence>
<dbReference type="EMBL" id="FNWO01000004">
    <property type="protein sequence ID" value="SEH31756.1"/>
    <property type="molecule type" value="Genomic_DNA"/>
</dbReference>
<evidence type="ECO:0000313" key="2">
    <source>
        <dbReference type="EMBL" id="SEH31756.1"/>
    </source>
</evidence>
<keyword evidence="3" id="KW-1185">Reference proteome</keyword>
<reference evidence="3" key="1">
    <citation type="submission" date="2016-10" db="EMBL/GenBank/DDBJ databases">
        <authorList>
            <person name="Varghese N."/>
            <person name="Submissions S."/>
        </authorList>
    </citation>
    <scope>NUCLEOTIDE SEQUENCE [LARGE SCALE GENOMIC DNA]</scope>
    <source>
        <strain evidence="3">DSM 13234</strain>
    </source>
</reference>
<dbReference type="OrthoDB" id="7365598at2"/>
<sequence>MDISPVGSKNTAVYLPRAQAALEGPYAAAKQQETTAQVLTQSPAQQLQQAQQAQAQQVAPLSQTQSQTGKGSVGQVLDISG</sequence>
<name>A0A1H6H8E2_MAGFU</name>
<dbReference type="AlphaFoldDB" id="A0A1H6H8E2"/>
<organism evidence="2 3">
    <name type="scientific">Magnetospirillum fulvum</name>
    <name type="common">Rhodospirillum fulvum</name>
    <dbReference type="NCBI Taxonomy" id="1082"/>
    <lineage>
        <taxon>Bacteria</taxon>
        <taxon>Pseudomonadati</taxon>
        <taxon>Pseudomonadota</taxon>
        <taxon>Alphaproteobacteria</taxon>
        <taxon>Rhodospirillales</taxon>
        <taxon>Rhodospirillaceae</taxon>
        <taxon>Magnetospirillum</taxon>
    </lineage>
</organism>
<proteinExistence type="predicted"/>
<gene>
    <name evidence="2" type="ORF">SAMN04244559_01123</name>
</gene>